<organism evidence="1 2">
    <name type="scientific">Rotaria sordida</name>
    <dbReference type="NCBI Taxonomy" id="392033"/>
    <lineage>
        <taxon>Eukaryota</taxon>
        <taxon>Metazoa</taxon>
        <taxon>Spiralia</taxon>
        <taxon>Gnathifera</taxon>
        <taxon>Rotifera</taxon>
        <taxon>Eurotatoria</taxon>
        <taxon>Bdelloidea</taxon>
        <taxon>Philodinida</taxon>
        <taxon>Philodinidae</taxon>
        <taxon>Rotaria</taxon>
    </lineage>
</organism>
<proteinExistence type="predicted"/>
<evidence type="ECO:0000313" key="2">
    <source>
        <dbReference type="Proteomes" id="UP000663864"/>
    </source>
</evidence>
<protein>
    <submittedName>
        <fullName evidence="1">Uncharacterized protein</fullName>
    </submittedName>
</protein>
<accession>A0A815V8K8</accession>
<gene>
    <name evidence="1" type="ORF">ZHD862_LOCUS38605</name>
</gene>
<dbReference type="AlphaFoldDB" id="A0A815V8K8"/>
<comment type="caution">
    <text evidence="1">The sequence shown here is derived from an EMBL/GenBank/DDBJ whole genome shotgun (WGS) entry which is preliminary data.</text>
</comment>
<reference evidence="1" key="1">
    <citation type="submission" date="2021-02" db="EMBL/GenBank/DDBJ databases">
        <authorList>
            <person name="Nowell W R."/>
        </authorList>
    </citation>
    <scope>NUCLEOTIDE SEQUENCE</scope>
</reference>
<dbReference type="EMBL" id="CAJNOT010009830">
    <property type="protein sequence ID" value="CAF1527264.1"/>
    <property type="molecule type" value="Genomic_DNA"/>
</dbReference>
<evidence type="ECO:0000313" key="1">
    <source>
        <dbReference type="EMBL" id="CAF1527264.1"/>
    </source>
</evidence>
<sequence length="41" mass="4502">DLFNKAAEMATAAMKGRLANKYYMSAEEAYALEPDEGVEDS</sequence>
<dbReference type="Proteomes" id="UP000663864">
    <property type="component" value="Unassembled WGS sequence"/>
</dbReference>
<feature type="non-terminal residue" evidence="1">
    <location>
        <position position="1"/>
    </location>
</feature>
<name>A0A815V8K8_9BILA</name>